<keyword evidence="6" id="KW-0964">Secreted</keyword>
<dbReference type="EC" id="2.3.2.27" evidence="2"/>
<evidence type="ECO:0000259" key="8">
    <source>
        <dbReference type="PROSITE" id="PS52053"/>
    </source>
</evidence>
<dbReference type="PROSITE" id="PS52053">
    <property type="entry name" value="NEL"/>
    <property type="match status" value="1"/>
</dbReference>
<feature type="region of interest" description="Disordered" evidence="7">
    <location>
        <begin position="140"/>
        <end position="179"/>
    </location>
</feature>
<keyword evidence="5" id="KW-0843">Virulence</keyword>
<dbReference type="AlphaFoldDB" id="A0AAE2Q2N9"/>
<evidence type="ECO:0000256" key="2">
    <source>
        <dbReference type="ARBA" id="ARBA00012483"/>
    </source>
</evidence>
<keyword evidence="6" id="KW-0833">Ubl conjugation pathway</keyword>
<keyword evidence="4" id="KW-0677">Repeat</keyword>
<evidence type="ECO:0000313" key="9">
    <source>
        <dbReference type="EMBL" id="MBD8273115.1"/>
    </source>
</evidence>
<evidence type="ECO:0000256" key="5">
    <source>
        <dbReference type="ARBA" id="ARBA00023026"/>
    </source>
</evidence>
<dbReference type="PROSITE" id="PS51450">
    <property type="entry name" value="LRR"/>
    <property type="match status" value="1"/>
</dbReference>
<keyword evidence="6" id="KW-0832">Ubl conjugation</keyword>
<feature type="compositionally biased region" description="Acidic residues" evidence="7">
    <location>
        <begin position="145"/>
        <end position="173"/>
    </location>
</feature>
<dbReference type="SMART" id="SM00369">
    <property type="entry name" value="LRR_TYP"/>
    <property type="match status" value="2"/>
</dbReference>
<dbReference type="Gene3D" id="1.20.58.360">
    <property type="entry name" value="Shigella T3SS effector IpaH defines"/>
    <property type="match status" value="1"/>
</dbReference>
<comment type="catalytic activity">
    <reaction evidence="1">
        <text>S-ubiquitinyl-[E2 ubiquitin-conjugating enzyme]-L-cysteine + [acceptor protein]-L-lysine = [E2 ubiquitin-conjugating enzyme]-L-cysteine + N(6)-ubiquitinyl-[acceptor protein]-L-lysine.</text>
        <dbReference type="EC" id="2.3.2.27"/>
    </reaction>
</comment>
<dbReference type="Proteomes" id="UP000610293">
    <property type="component" value="Unassembled WGS sequence"/>
</dbReference>
<dbReference type="InterPro" id="IPR029487">
    <property type="entry name" value="NEL_dom"/>
</dbReference>
<comment type="caution">
    <text evidence="9">The sequence shown here is derived from an EMBL/GenBank/DDBJ whole genome shotgun (WGS) entry which is preliminary data.</text>
</comment>
<proteinExistence type="inferred from homology"/>
<evidence type="ECO:0000313" key="10">
    <source>
        <dbReference type="Proteomes" id="UP000610293"/>
    </source>
</evidence>
<dbReference type="SUPFAM" id="SSF52058">
    <property type="entry name" value="L domain-like"/>
    <property type="match status" value="1"/>
</dbReference>
<dbReference type="GO" id="GO:0061630">
    <property type="term" value="F:ubiquitin protein ligase activity"/>
    <property type="evidence" value="ECO:0007669"/>
    <property type="project" value="UniProtKB-EC"/>
</dbReference>
<dbReference type="Pfam" id="PF13855">
    <property type="entry name" value="LRR_8"/>
    <property type="match status" value="1"/>
</dbReference>
<name>A0AAE2Q2N9_PSEFL</name>
<dbReference type="Gene3D" id="3.80.10.10">
    <property type="entry name" value="Ribonuclease Inhibitor"/>
    <property type="match status" value="1"/>
</dbReference>
<dbReference type="GO" id="GO:0005615">
    <property type="term" value="C:extracellular space"/>
    <property type="evidence" value="ECO:0007669"/>
    <property type="project" value="TreeGrafter"/>
</dbReference>
<evidence type="ECO:0000256" key="6">
    <source>
        <dbReference type="PROSITE-ProRule" id="PRU01398"/>
    </source>
</evidence>
<dbReference type="InterPro" id="IPR003591">
    <property type="entry name" value="Leu-rich_rpt_typical-subtyp"/>
</dbReference>
<sequence>MELATNLFTQTPSLPTQASAERLRWLDMNHNDLEAFDASAFSRLETLDLSYNSLSTWPEGVLAAPHLTRLDLSGNVLTHLPPGLLSGAHDALVAGTDLSGNPTLTPATREELYQYANTHRLTTLMGVRRAELDAWHQRFQAGSDSDSDSGSDPDSDDDSDGDSDDDQGADVEPVEALPEPQHIVAPASLEPWLEGSTPGQIAPRTALWDQLAQAPDHERFFWLMSSLRLTSEFNFNRASLTQRVWDVIEAATANAELRSLLFAEAETHGTCIDGRILTFSQMEVRVFEHRALHGIPLQRPDLRGRALLDLSWQLFRLDRVDQWAEASATGLDRAEERLRYRIGLTRGWPDGLELPGQPEYMAFGRPIEGAQRAQIQANISALESTDEFVEYLIAQDHWVRYLNERYPEQLDALNQEFAQRYEALEDDHAERGDAQSLRRYEEALNQLQIERATARNLKLMQLSRMEMQRLASIR</sequence>
<comment type="similarity">
    <text evidence="6">Belongs to the LRR-containing bacterial E3 ligase family.</text>
</comment>
<feature type="domain" description="NEL" evidence="8">
    <location>
        <begin position="184"/>
        <end position="474"/>
    </location>
</feature>
<keyword evidence="6" id="KW-1035">Host cytoplasm</keyword>
<dbReference type="PANTHER" id="PTHR45617">
    <property type="entry name" value="LEUCINE RICH REPEAT FAMILY PROTEIN"/>
    <property type="match status" value="1"/>
</dbReference>
<feature type="active site" description="Glycyl thioester intermediate" evidence="6">
    <location>
        <position position="271"/>
    </location>
</feature>
<accession>A0AAE2Q2N9</accession>
<keyword evidence="3" id="KW-0433">Leucine-rich repeat</keyword>
<protein>
    <recommendedName>
        <fullName evidence="2">RING-type E3 ubiquitin transferase</fullName>
        <ecNumber evidence="2">2.3.2.27</ecNumber>
    </recommendedName>
</protein>
<dbReference type="EMBL" id="JACYNJ010000022">
    <property type="protein sequence ID" value="MBD8273115.1"/>
    <property type="molecule type" value="Genomic_DNA"/>
</dbReference>
<dbReference type="InterPro" id="IPR032675">
    <property type="entry name" value="LRR_dom_sf"/>
</dbReference>
<evidence type="ECO:0000256" key="7">
    <source>
        <dbReference type="SAM" id="MobiDB-lite"/>
    </source>
</evidence>
<comment type="PTM">
    <text evidence="6">Ubiquitinated in the presence of host E1 ubiquitin-activating enzyme, E2 ubiquitin-conjugating enzyme and ubiquitin.</text>
</comment>
<gene>
    <name evidence="9" type="ORF">IFU03_25540</name>
</gene>
<dbReference type="GO" id="GO:0016567">
    <property type="term" value="P:protein ubiquitination"/>
    <property type="evidence" value="ECO:0007669"/>
    <property type="project" value="InterPro"/>
</dbReference>
<dbReference type="Pfam" id="PF14496">
    <property type="entry name" value="NEL"/>
    <property type="match status" value="1"/>
</dbReference>
<organism evidence="9 10">
    <name type="scientific">Pseudomonas fluorescens</name>
    <dbReference type="NCBI Taxonomy" id="294"/>
    <lineage>
        <taxon>Bacteria</taxon>
        <taxon>Pseudomonadati</taxon>
        <taxon>Pseudomonadota</taxon>
        <taxon>Gammaproteobacteria</taxon>
        <taxon>Pseudomonadales</taxon>
        <taxon>Pseudomonadaceae</taxon>
        <taxon>Pseudomonas</taxon>
    </lineage>
</organism>
<evidence type="ECO:0000256" key="4">
    <source>
        <dbReference type="ARBA" id="ARBA00022737"/>
    </source>
</evidence>
<keyword evidence="6" id="KW-0808">Transferase</keyword>
<dbReference type="InterPro" id="IPR001611">
    <property type="entry name" value="Leu-rich_rpt"/>
</dbReference>
<dbReference type="PANTHER" id="PTHR45617:SF101">
    <property type="entry name" value="LEUCINE-RICH ALPHA-2-GLYCOPROTEIN"/>
    <property type="match status" value="1"/>
</dbReference>
<evidence type="ECO:0000256" key="3">
    <source>
        <dbReference type="ARBA" id="ARBA00022614"/>
    </source>
</evidence>
<reference evidence="9" key="1">
    <citation type="journal article" date="2020" name="FEMS Microbiol. Ecol.">
        <title>Temporal dynamics of bacterial communities during seed development and maturation.</title>
        <authorList>
            <person name="Chesneau G."/>
            <person name="Torres-Cortes G."/>
            <person name="Briand M."/>
            <person name="Darrasse A."/>
            <person name="Preveaux A."/>
            <person name="Marais C."/>
            <person name="Jacques M.A."/>
            <person name="Shade A."/>
            <person name="Barret M."/>
        </authorList>
    </citation>
    <scope>NUCLEOTIDE SEQUENCE</scope>
    <source>
        <strain evidence="9">CFBP13533</strain>
    </source>
</reference>
<evidence type="ECO:0000256" key="1">
    <source>
        <dbReference type="ARBA" id="ARBA00000900"/>
    </source>
</evidence>